<accession>A0A517Y464</accession>
<dbReference type="InterPro" id="IPR037175">
    <property type="entry name" value="KFase_sf"/>
</dbReference>
<dbReference type="GO" id="GO:0019441">
    <property type="term" value="P:L-tryptophan catabolic process to kynurenine"/>
    <property type="evidence" value="ECO:0007669"/>
    <property type="project" value="InterPro"/>
</dbReference>
<organism evidence="1 2">
    <name type="scientific">Anatilimnocola aggregata</name>
    <dbReference type="NCBI Taxonomy" id="2528021"/>
    <lineage>
        <taxon>Bacteria</taxon>
        <taxon>Pseudomonadati</taxon>
        <taxon>Planctomycetota</taxon>
        <taxon>Planctomycetia</taxon>
        <taxon>Pirellulales</taxon>
        <taxon>Pirellulaceae</taxon>
        <taxon>Anatilimnocola</taxon>
    </lineage>
</organism>
<dbReference type="EMBL" id="CP036274">
    <property type="protein sequence ID" value="QDU24996.1"/>
    <property type="molecule type" value="Genomic_DNA"/>
</dbReference>
<dbReference type="AlphaFoldDB" id="A0A517Y464"/>
<dbReference type="EC" id="3.5.1.9" evidence="1"/>
<dbReference type="GO" id="GO:0004061">
    <property type="term" value="F:arylformamidase activity"/>
    <property type="evidence" value="ECO:0007669"/>
    <property type="project" value="UniProtKB-EC"/>
</dbReference>
<dbReference type="Proteomes" id="UP000315017">
    <property type="component" value="Chromosome"/>
</dbReference>
<evidence type="ECO:0000313" key="1">
    <source>
        <dbReference type="EMBL" id="QDU24996.1"/>
    </source>
</evidence>
<reference evidence="1 2" key="1">
    <citation type="submission" date="2019-02" db="EMBL/GenBank/DDBJ databases">
        <title>Deep-cultivation of Planctomycetes and their phenomic and genomic characterization uncovers novel biology.</title>
        <authorList>
            <person name="Wiegand S."/>
            <person name="Jogler M."/>
            <person name="Boedeker C."/>
            <person name="Pinto D."/>
            <person name="Vollmers J."/>
            <person name="Rivas-Marin E."/>
            <person name="Kohn T."/>
            <person name="Peeters S.H."/>
            <person name="Heuer A."/>
            <person name="Rast P."/>
            <person name="Oberbeckmann S."/>
            <person name="Bunk B."/>
            <person name="Jeske O."/>
            <person name="Meyerdierks A."/>
            <person name="Storesund J.E."/>
            <person name="Kallscheuer N."/>
            <person name="Luecker S."/>
            <person name="Lage O.M."/>
            <person name="Pohl T."/>
            <person name="Merkel B.J."/>
            <person name="Hornburger P."/>
            <person name="Mueller R.-W."/>
            <person name="Bruemmer F."/>
            <person name="Labrenz M."/>
            <person name="Spormann A.M."/>
            <person name="Op den Camp H."/>
            <person name="Overmann J."/>
            <person name="Amann R."/>
            <person name="Jetten M.S.M."/>
            <person name="Mascher T."/>
            <person name="Medema M.H."/>
            <person name="Devos D.P."/>
            <person name="Kaster A.-K."/>
            <person name="Ovreas L."/>
            <person name="Rohde M."/>
            <person name="Galperin M.Y."/>
            <person name="Jogler C."/>
        </authorList>
    </citation>
    <scope>NUCLEOTIDE SEQUENCE [LARGE SCALE GENOMIC DNA]</scope>
    <source>
        <strain evidence="1 2">ETA_A8</strain>
    </source>
</reference>
<keyword evidence="1" id="KW-0378">Hydrolase</keyword>
<name>A0A517Y464_9BACT</name>
<dbReference type="PANTHER" id="PTHR31118">
    <property type="entry name" value="CYCLASE-LIKE PROTEIN 2"/>
    <property type="match status" value="1"/>
</dbReference>
<protein>
    <submittedName>
        <fullName evidence="1">Kynurenine formamidase</fullName>
        <ecNumber evidence="1">3.5.1.9</ecNumber>
    </submittedName>
</protein>
<dbReference type="PANTHER" id="PTHR31118:SF12">
    <property type="entry name" value="CYCLASE-LIKE PROTEIN 2"/>
    <property type="match status" value="1"/>
</dbReference>
<dbReference type="SUPFAM" id="SSF102198">
    <property type="entry name" value="Putative cyclase"/>
    <property type="match status" value="2"/>
</dbReference>
<sequence>MSSTLPRLSASHWNWSVLVAVVFVLSHGVNAWSEEPRFIDHSLLIAPEYPCTWPSHPFPRFALIHQRTIGPESAYNIDTLLIDGNTGTQLDVPPHSVARPDLKREKSGPLGLAYTDKIEPWQFGGEACVVDVRDLLDQAPKGVSPLVKPAHIERFEKQHRQVRFGDVVLFRSGYSDKYYRPLPEGRRFIAEILDRKAPGYPDPDPECMELLGKRGVLTLGTDSASMGPLPDLAEPTHYAGLKYGMIWTEGASNLGALPATGAFYCLLGPKHKDGPYSEGRAFSIVGGDLPMRLINSCRNKRAVDLSPTLAPQRPLTHPGIGTGDHRQVYLKIDFLYSEYLDMWHHGHLMDAMTGTHLVPPSFALPAAELPIPYAPEIRGWLQEYEKKYGRRGTSSLTTEQVPLDWTCGETRVIDVRSLVGSTQSTNWPASPEITVAHVEAYERTTNPLRPGDVVIFRTGHNDRNLLPPMDNSGMWIDPLRGKTEGWPAPGPDVIVYLKEKGIRCVASDAPDLGGVDPRRALMTYWALGSREMVGVEFLVNVDKIPAKGAYFLFVAVKVRDCHGGPGRAIVLY</sequence>
<evidence type="ECO:0000313" key="2">
    <source>
        <dbReference type="Proteomes" id="UP000315017"/>
    </source>
</evidence>
<dbReference type="Pfam" id="PF04199">
    <property type="entry name" value="Cyclase"/>
    <property type="match status" value="2"/>
</dbReference>
<dbReference type="Gene3D" id="3.50.30.50">
    <property type="entry name" value="Putative cyclase"/>
    <property type="match status" value="2"/>
</dbReference>
<gene>
    <name evidence="1" type="primary">kynB_1</name>
    <name evidence="1" type="ORF">ETAA8_00570</name>
</gene>
<dbReference type="InterPro" id="IPR007325">
    <property type="entry name" value="KFase/CYL"/>
</dbReference>
<dbReference type="RefSeq" id="WP_145083167.1">
    <property type="nucleotide sequence ID" value="NZ_CP036274.1"/>
</dbReference>
<proteinExistence type="predicted"/>
<dbReference type="OrthoDB" id="9796085at2"/>
<keyword evidence="2" id="KW-1185">Reference proteome</keyword>
<dbReference type="KEGG" id="aagg:ETAA8_00570"/>